<keyword evidence="1" id="KW-0472">Membrane</keyword>
<dbReference type="Gene3D" id="3.40.50.1110">
    <property type="entry name" value="SGNH hydrolase"/>
    <property type="match status" value="1"/>
</dbReference>
<gene>
    <name evidence="2" type="ORF">OVN521_LOCUS7461</name>
</gene>
<dbReference type="SUPFAM" id="SSF52266">
    <property type="entry name" value="SGNH hydrolase"/>
    <property type="match status" value="1"/>
</dbReference>
<evidence type="ECO:0008006" key="4">
    <source>
        <dbReference type="Google" id="ProtNLM"/>
    </source>
</evidence>
<evidence type="ECO:0000313" key="3">
    <source>
        <dbReference type="Proteomes" id="UP000663866"/>
    </source>
</evidence>
<dbReference type="InterPro" id="IPR036514">
    <property type="entry name" value="SGNH_hydro_sf"/>
</dbReference>
<dbReference type="Proteomes" id="UP000663866">
    <property type="component" value="Unassembled WGS sequence"/>
</dbReference>
<proteinExistence type="predicted"/>
<feature type="transmembrane region" description="Helical" evidence="1">
    <location>
        <begin position="137"/>
        <end position="164"/>
    </location>
</feature>
<name>A0A819F8L0_9BILA</name>
<keyword evidence="1" id="KW-0812">Transmembrane</keyword>
<dbReference type="PANTHER" id="PTHR22901">
    <property type="entry name" value="SIALATE O-ACETYLESTERASE"/>
    <property type="match status" value="1"/>
</dbReference>
<protein>
    <recommendedName>
        <fullName evidence="4">Sialate O-acetylesterase domain-containing protein</fullName>
    </recommendedName>
</protein>
<dbReference type="AlphaFoldDB" id="A0A819F8L0"/>
<feature type="transmembrane region" description="Helical" evidence="1">
    <location>
        <begin position="105"/>
        <end position="131"/>
    </location>
</feature>
<dbReference type="InterPro" id="IPR039329">
    <property type="entry name" value="SIAE"/>
</dbReference>
<sequence>MSTGVILTLHQASEDITIYAGLTMFMGGILEDVLNIIVFLCLKTFREKSIQSPIADALACYITNVAFRQYHLYGFLLSPRYNIRNLANQTVPLVRRYSVKQLTKIVLNQILSNFIFTSPYSIASILIFSMANVSDPIIIAQLNFTNVLTMLLYYLSFACLFYVYTCASERFRKQVMYVLFEVHLKRWRKPRIVINQSVTLAAQIDEGPFQLQVTQPFANGSMQTITLNDVLFGDVWICSGQSNMQFAVSRMFNATIEIENAGKYSKVRLFVASTAQAYTPQEELLSIGLRWSVASATSVASGYTSAVLLNNTVLYNAMVQPFTRMVIKGAVWYQGENNANFNRDKYPCTFSKMIEYWRAIWYTRTNSITDPLFPFGFVQLSTNDRTGMVVGGFPWIRWHQTFDVDYVPNSVAPNVFMAVALDLRDDERGIHPRNKFDVGYRLSRSGLAVAYGYRNITYQGPTVASISVASDSRKINITYTDQMSSSVELRNPNGFEICCTSKPVCLSNESVWGTATASQIQGSSLTIYLAVPSSCILRPIIGLCYLWRETPCLFKKAAVYSSTDSDLPAPPYIHFF</sequence>
<dbReference type="GO" id="GO:0001681">
    <property type="term" value="F:sialate O-acetylesterase activity"/>
    <property type="evidence" value="ECO:0007669"/>
    <property type="project" value="InterPro"/>
</dbReference>
<evidence type="ECO:0000256" key="1">
    <source>
        <dbReference type="SAM" id="Phobius"/>
    </source>
</evidence>
<dbReference type="PANTHER" id="PTHR22901:SF0">
    <property type="entry name" value="SIALATE O-ACETYLESTERASE"/>
    <property type="match status" value="1"/>
</dbReference>
<reference evidence="2" key="1">
    <citation type="submission" date="2021-02" db="EMBL/GenBank/DDBJ databases">
        <authorList>
            <person name="Nowell W R."/>
        </authorList>
    </citation>
    <scope>NUCLEOTIDE SEQUENCE</scope>
</reference>
<dbReference type="EMBL" id="CAJOBG010000824">
    <property type="protein sequence ID" value="CAF3862462.1"/>
    <property type="molecule type" value="Genomic_DNA"/>
</dbReference>
<keyword evidence="1" id="KW-1133">Transmembrane helix</keyword>
<comment type="caution">
    <text evidence="2">The sequence shown here is derived from an EMBL/GenBank/DDBJ whole genome shotgun (WGS) entry which is preliminary data.</text>
</comment>
<keyword evidence="3" id="KW-1185">Reference proteome</keyword>
<dbReference type="GO" id="GO:0005975">
    <property type="term" value="P:carbohydrate metabolic process"/>
    <property type="evidence" value="ECO:0007669"/>
    <property type="project" value="TreeGrafter"/>
</dbReference>
<accession>A0A819F8L0</accession>
<feature type="transmembrane region" description="Helical" evidence="1">
    <location>
        <begin position="16"/>
        <end position="42"/>
    </location>
</feature>
<organism evidence="2 3">
    <name type="scientific">Rotaria magnacalcarata</name>
    <dbReference type="NCBI Taxonomy" id="392030"/>
    <lineage>
        <taxon>Eukaryota</taxon>
        <taxon>Metazoa</taxon>
        <taxon>Spiralia</taxon>
        <taxon>Gnathifera</taxon>
        <taxon>Rotifera</taxon>
        <taxon>Eurotatoria</taxon>
        <taxon>Bdelloidea</taxon>
        <taxon>Philodinida</taxon>
        <taxon>Philodinidae</taxon>
        <taxon>Rotaria</taxon>
    </lineage>
</organism>
<evidence type="ECO:0000313" key="2">
    <source>
        <dbReference type="EMBL" id="CAF3862462.1"/>
    </source>
</evidence>